<feature type="chain" id="PRO_5015405463" description="EthD domain-containing protein" evidence="3">
    <location>
        <begin position="23"/>
        <end position="227"/>
    </location>
</feature>
<dbReference type="InterPro" id="IPR009799">
    <property type="entry name" value="EthD_dom"/>
</dbReference>
<reference evidence="5 6" key="1">
    <citation type="journal article" date="2018" name="Front. Microbiol.">
        <title>Genome-Wide Analysis of Corynespora cassiicola Leaf Fall Disease Putative Effectors.</title>
        <authorList>
            <person name="Lopez D."/>
            <person name="Ribeiro S."/>
            <person name="Label P."/>
            <person name="Fumanal B."/>
            <person name="Venisse J.S."/>
            <person name="Kohler A."/>
            <person name="de Oliveira R.R."/>
            <person name="Labutti K."/>
            <person name="Lipzen A."/>
            <person name="Lail K."/>
            <person name="Bauer D."/>
            <person name="Ohm R.A."/>
            <person name="Barry K.W."/>
            <person name="Spatafora J."/>
            <person name="Grigoriev I.V."/>
            <person name="Martin F.M."/>
            <person name="Pujade-Renaud V."/>
        </authorList>
    </citation>
    <scope>NUCLEOTIDE SEQUENCE [LARGE SCALE GENOMIC DNA]</scope>
    <source>
        <strain evidence="5 6">Philippines</strain>
    </source>
</reference>
<comment type="similarity">
    <text evidence="1">Belongs to the tpcK family.</text>
</comment>
<gene>
    <name evidence="5" type="ORF">BS50DRAFT_577001</name>
</gene>
<dbReference type="InterPro" id="IPR011008">
    <property type="entry name" value="Dimeric_a/b-barrel"/>
</dbReference>
<accession>A0A2T2NDA6</accession>
<evidence type="ECO:0000259" key="4">
    <source>
        <dbReference type="Pfam" id="PF07110"/>
    </source>
</evidence>
<dbReference type="GO" id="GO:0016491">
    <property type="term" value="F:oxidoreductase activity"/>
    <property type="evidence" value="ECO:0007669"/>
    <property type="project" value="InterPro"/>
</dbReference>
<keyword evidence="3" id="KW-0732">Signal</keyword>
<dbReference type="SUPFAM" id="SSF54909">
    <property type="entry name" value="Dimeric alpha+beta barrel"/>
    <property type="match status" value="1"/>
</dbReference>
<dbReference type="AlphaFoldDB" id="A0A2T2NDA6"/>
<evidence type="ECO:0000256" key="3">
    <source>
        <dbReference type="SAM" id="SignalP"/>
    </source>
</evidence>
<evidence type="ECO:0000256" key="1">
    <source>
        <dbReference type="ARBA" id="ARBA00005986"/>
    </source>
</evidence>
<dbReference type="EMBL" id="KZ678140">
    <property type="protein sequence ID" value="PSN63216.1"/>
    <property type="molecule type" value="Genomic_DNA"/>
</dbReference>
<evidence type="ECO:0000256" key="2">
    <source>
        <dbReference type="SAM" id="MobiDB-lite"/>
    </source>
</evidence>
<feature type="domain" description="EthD" evidence="4">
    <location>
        <begin position="86"/>
        <end position="183"/>
    </location>
</feature>
<feature type="signal peptide" evidence="3">
    <location>
        <begin position="1"/>
        <end position="22"/>
    </location>
</feature>
<sequence length="227" mass="25671">MHARLSFVSLSLLTTLVSLCFAASFSPPILPTPENYPRHDLTSSAQLPSPTPYNYTYTELEPPAFGNGGSFRQPYFRCLILAKKNPKVSLEFFHRHWRTEHADRTMSLNDTGINIVRYVQFHQDQEHIDKLRPLFAGGRMRLAQYDGVAEFQARDAESLIRFFDVVSKYPEHLKDEESFLDTSEPYAVVVGYDNLIFGAEASTSGGEHGILPGDRRLKNTGDHEGCN</sequence>
<organism evidence="5 6">
    <name type="scientific">Corynespora cassiicola Philippines</name>
    <dbReference type="NCBI Taxonomy" id="1448308"/>
    <lineage>
        <taxon>Eukaryota</taxon>
        <taxon>Fungi</taxon>
        <taxon>Dikarya</taxon>
        <taxon>Ascomycota</taxon>
        <taxon>Pezizomycotina</taxon>
        <taxon>Dothideomycetes</taxon>
        <taxon>Pleosporomycetidae</taxon>
        <taxon>Pleosporales</taxon>
        <taxon>Corynesporascaceae</taxon>
        <taxon>Corynespora</taxon>
    </lineage>
</organism>
<proteinExistence type="inferred from homology"/>
<name>A0A2T2NDA6_CORCC</name>
<protein>
    <recommendedName>
        <fullName evidence="4">EthD domain-containing protein</fullName>
    </recommendedName>
</protein>
<evidence type="ECO:0000313" key="6">
    <source>
        <dbReference type="Proteomes" id="UP000240883"/>
    </source>
</evidence>
<feature type="compositionally biased region" description="Basic and acidic residues" evidence="2">
    <location>
        <begin position="213"/>
        <end position="227"/>
    </location>
</feature>
<feature type="region of interest" description="Disordered" evidence="2">
    <location>
        <begin position="207"/>
        <end position="227"/>
    </location>
</feature>
<dbReference type="OrthoDB" id="3454835at2759"/>
<dbReference type="Proteomes" id="UP000240883">
    <property type="component" value="Unassembled WGS sequence"/>
</dbReference>
<dbReference type="Pfam" id="PF07110">
    <property type="entry name" value="EthD"/>
    <property type="match status" value="1"/>
</dbReference>
<dbReference type="Gene3D" id="3.30.70.100">
    <property type="match status" value="1"/>
</dbReference>
<evidence type="ECO:0000313" key="5">
    <source>
        <dbReference type="EMBL" id="PSN63216.1"/>
    </source>
</evidence>
<keyword evidence="6" id="KW-1185">Reference proteome</keyword>